<dbReference type="RefSeq" id="WP_320233040.1">
    <property type="nucleotide sequence ID" value="NZ_JAVIJF010000007.1"/>
</dbReference>
<comment type="caution">
    <text evidence="5">The sequence shown here is derived from an EMBL/GenBank/DDBJ whole genome shotgun (WGS) entry which is preliminary data.</text>
</comment>
<dbReference type="InterPro" id="IPR052021">
    <property type="entry name" value="Type-I_RS_S_subunit"/>
</dbReference>
<dbReference type="InterPro" id="IPR044946">
    <property type="entry name" value="Restrct_endonuc_typeI_TRD_sf"/>
</dbReference>
<gene>
    <name evidence="5" type="ORF">RFM68_11480</name>
</gene>
<evidence type="ECO:0000256" key="3">
    <source>
        <dbReference type="ARBA" id="ARBA00023125"/>
    </source>
</evidence>
<proteinExistence type="inferred from homology"/>
<dbReference type="GO" id="GO:0016787">
    <property type="term" value="F:hydrolase activity"/>
    <property type="evidence" value="ECO:0007669"/>
    <property type="project" value="UniProtKB-KW"/>
</dbReference>
<evidence type="ECO:0000259" key="4">
    <source>
        <dbReference type="Pfam" id="PF01420"/>
    </source>
</evidence>
<evidence type="ECO:0000313" key="5">
    <source>
        <dbReference type="EMBL" id="MDX8525131.1"/>
    </source>
</evidence>
<keyword evidence="5" id="KW-0540">Nuclease</keyword>
<dbReference type="Pfam" id="PF01420">
    <property type="entry name" value="Methylase_S"/>
    <property type="match status" value="2"/>
</dbReference>
<dbReference type="PANTHER" id="PTHR30408:SF13">
    <property type="entry name" value="TYPE I RESTRICTION ENZYME HINDI SPECIFICITY SUBUNIT"/>
    <property type="match status" value="1"/>
</dbReference>
<dbReference type="EMBL" id="JAVIJF010000007">
    <property type="protein sequence ID" value="MDX8525131.1"/>
    <property type="molecule type" value="Genomic_DNA"/>
</dbReference>
<comment type="similarity">
    <text evidence="1">Belongs to the type-I restriction system S methylase family.</text>
</comment>
<keyword evidence="5" id="KW-0378">Hydrolase</keyword>
<evidence type="ECO:0000313" key="6">
    <source>
        <dbReference type="Proteomes" id="UP001276840"/>
    </source>
</evidence>
<keyword evidence="6" id="KW-1185">Reference proteome</keyword>
<reference evidence="5 6" key="1">
    <citation type="submission" date="2023-08" db="EMBL/GenBank/DDBJ databases">
        <title>Implementing the SeqCode for naming new Mesorhizobium species isolated from Vachellia karroo root nodules.</title>
        <authorList>
            <person name="Van Lill M."/>
        </authorList>
    </citation>
    <scope>NUCLEOTIDE SEQUENCE [LARGE SCALE GENOMIC DNA]</scope>
    <source>
        <strain evidence="5 6">MSK 1335</strain>
    </source>
</reference>
<keyword evidence="3" id="KW-0238">DNA-binding</keyword>
<dbReference type="Proteomes" id="UP001276840">
    <property type="component" value="Unassembled WGS sequence"/>
</dbReference>
<keyword evidence="5" id="KW-0255">Endonuclease</keyword>
<evidence type="ECO:0000256" key="2">
    <source>
        <dbReference type="ARBA" id="ARBA00022747"/>
    </source>
</evidence>
<dbReference type="GO" id="GO:0004519">
    <property type="term" value="F:endonuclease activity"/>
    <property type="evidence" value="ECO:0007669"/>
    <property type="project" value="UniProtKB-KW"/>
</dbReference>
<feature type="domain" description="Type I restriction modification DNA specificity" evidence="4">
    <location>
        <begin position="243"/>
        <end position="385"/>
    </location>
</feature>
<dbReference type="SUPFAM" id="SSF116734">
    <property type="entry name" value="DNA methylase specificity domain"/>
    <property type="match status" value="2"/>
</dbReference>
<dbReference type="CDD" id="cd17259">
    <property type="entry name" value="RMtype1_S_StySKI-TRD2-CR2_like"/>
    <property type="match status" value="1"/>
</dbReference>
<name>A0ABU4ZM93_9HYPH</name>
<dbReference type="Gene3D" id="3.90.220.20">
    <property type="entry name" value="DNA methylase specificity domains"/>
    <property type="match status" value="2"/>
</dbReference>
<dbReference type="PANTHER" id="PTHR30408">
    <property type="entry name" value="TYPE-1 RESTRICTION ENZYME ECOKI SPECIFICITY PROTEIN"/>
    <property type="match status" value="1"/>
</dbReference>
<evidence type="ECO:0000256" key="1">
    <source>
        <dbReference type="ARBA" id="ARBA00010923"/>
    </source>
</evidence>
<dbReference type="InterPro" id="IPR000055">
    <property type="entry name" value="Restrct_endonuc_typeI_TRD"/>
</dbReference>
<feature type="domain" description="Type I restriction modification DNA specificity" evidence="4">
    <location>
        <begin position="2"/>
        <end position="185"/>
    </location>
</feature>
<accession>A0ABU4ZM93</accession>
<dbReference type="EC" id="3.1.21.-" evidence="5"/>
<protein>
    <submittedName>
        <fullName evidence="5">Restriction endonuclease subunit S</fullName>
        <ecNumber evidence="5">3.1.21.-</ecNumber>
    </submittedName>
</protein>
<keyword evidence="2" id="KW-0680">Restriction system</keyword>
<sequence length="442" mass="49297">MIEWPTVKLGDVADFLTGFPFKSASYSDAGSDPRLLRGDNIAQGTLRWDNAKRWPLTLTDDVSSYRLERGDIVLAMDRPWIDAGLKYATVMPDDLPSFLVQRVARLRGTRHLRTRFLRYVIGSRAFTDYILGVQTGTAVPHISGGQIKGYQFRLPPIPEQEQIAEVLGSLDDKIELNRRMNQTLEGMAQAIFRDWFVDFGPTRRKIGGATDPVEIMGGLVTDPDRARTLADFFPAALSDNGLPEGWREKGLDEIAEFLNGLALQKYPAKDDTDSLPVIKIAELRNGVSANTGRASRDVPSKYVVRDGDFLFSWSGSLLAKFWTEGEGALNQHLFKVSSDQYPAWFFSLWVHHHMESFRHTAASKATTMGHIQRSHLRAAKTACPPDHVVSAMTATLGPISEKAVQNSLENRTLTATRDLLLPKLMSGELRLRDAEVELEAAQ</sequence>
<organism evidence="5 6">
    <name type="scientific">Mesorhizobium montanum</name>
    <dbReference type="NCBI Taxonomy" id="3072323"/>
    <lineage>
        <taxon>Bacteria</taxon>
        <taxon>Pseudomonadati</taxon>
        <taxon>Pseudomonadota</taxon>
        <taxon>Alphaproteobacteria</taxon>
        <taxon>Hyphomicrobiales</taxon>
        <taxon>Phyllobacteriaceae</taxon>
        <taxon>Mesorhizobium</taxon>
    </lineage>
</organism>